<comment type="caution">
    <text evidence="1">The sequence shown here is derived from an EMBL/GenBank/DDBJ whole genome shotgun (WGS) entry which is preliminary data.</text>
</comment>
<name>A0ACB8XYI1_9ASTR</name>
<reference evidence="2" key="1">
    <citation type="journal article" date="2022" name="Mol. Ecol. Resour.">
        <title>The genomes of chicory, endive, great burdock and yacon provide insights into Asteraceae palaeo-polyploidization history and plant inulin production.</title>
        <authorList>
            <person name="Fan W."/>
            <person name="Wang S."/>
            <person name="Wang H."/>
            <person name="Wang A."/>
            <person name="Jiang F."/>
            <person name="Liu H."/>
            <person name="Zhao H."/>
            <person name="Xu D."/>
            <person name="Zhang Y."/>
        </authorList>
    </citation>
    <scope>NUCLEOTIDE SEQUENCE [LARGE SCALE GENOMIC DNA]</scope>
    <source>
        <strain evidence="2">cv. Yunnan</strain>
    </source>
</reference>
<dbReference type="EMBL" id="CM042046">
    <property type="protein sequence ID" value="KAI3675979.1"/>
    <property type="molecule type" value="Genomic_DNA"/>
</dbReference>
<evidence type="ECO:0000313" key="1">
    <source>
        <dbReference type="EMBL" id="KAI3675979.1"/>
    </source>
</evidence>
<gene>
    <name evidence="1" type="ORF">L1987_85575</name>
</gene>
<organism evidence="1 2">
    <name type="scientific">Smallanthus sonchifolius</name>
    <dbReference type="NCBI Taxonomy" id="185202"/>
    <lineage>
        <taxon>Eukaryota</taxon>
        <taxon>Viridiplantae</taxon>
        <taxon>Streptophyta</taxon>
        <taxon>Embryophyta</taxon>
        <taxon>Tracheophyta</taxon>
        <taxon>Spermatophyta</taxon>
        <taxon>Magnoliopsida</taxon>
        <taxon>eudicotyledons</taxon>
        <taxon>Gunneridae</taxon>
        <taxon>Pentapetalae</taxon>
        <taxon>asterids</taxon>
        <taxon>campanulids</taxon>
        <taxon>Asterales</taxon>
        <taxon>Asteraceae</taxon>
        <taxon>Asteroideae</taxon>
        <taxon>Heliantheae alliance</taxon>
        <taxon>Millerieae</taxon>
        <taxon>Smallanthus</taxon>
    </lineage>
</organism>
<dbReference type="Proteomes" id="UP001056120">
    <property type="component" value="Linkage Group LG29"/>
</dbReference>
<keyword evidence="2" id="KW-1185">Reference proteome</keyword>
<protein>
    <submittedName>
        <fullName evidence="1">Uncharacterized protein</fullName>
    </submittedName>
</protein>
<reference evidence="1 2" key="2">
    <citation type="journal article" date="2022" name="Mol. Ecol. Resour.">
        <title>The genomes of chicory, endive, great burdock and yacon provide insights into Asteraceae paleo-polyploidization history and plant inulin production.</title>
        <authorList>
            <person name="Fan W."/>
            <person name="Wang S."/>
            <person name="Wang H."/>
            <person name="Wang A."/>
            <person name="Jiang F."/>
            <person name="Liu H."/>
            <person name="Zhao H."/>
            <person name="Xu D."/>
            <person name="Zhang Y."/>
        </authorList>
    </citation>
    <scope>NUCLEOTIDE SEQUENCE [LARGE SCALE GENOMIC DNA]</scope>
    <source>
        <strain evidence="2">cv. Yunnan</strain>
        <tissue evidence="1">Leaves</tissue>
    </source>
</reference>
<sequence>MVNKLTIVSSAVLVVAWRISRDKSSRIEIIFVAWPGNRRDTVFRRRLAPENFTSTSAMGDVELATSSLMVSELDEELQGDAGVVLAMGYRDSGYEVVDSNLCLYGLVDCGVLVTQ</sequence>
<accession>A0ACB8XYI1</accession>
<evidence type="ECO:0000313" key="2">
    <source>
        <dbReference type="Proteomes" id="UP001056120"/>
    </source>
</evidence>
<proteinExistence type="predicted"/>